<evidence type="ECO:0000256" key="1">
    <source>
        <dbReference type="SAM" id="SignalP"/>
    </source>
</evidence>
<dbReference type="EMBL" id="JAVRHV010000003">
    <property type="protein sequence ID" value="MDT0553119.1"/>
    <property type="molecule type" value="Genomic_DNA"/>
</dbReference>
<evidence type="ECO:0000313" key="2">
    <source>
        <dbReference type="EMBL" id="MDT0553119.1"/>
    </source>
</evidence>
<gene>
    <name evidence="2" type="ORF">RM519_07670</name>
</gene>
<dbReference type="Proteomes" id="UP001252186">
    <property type="component" value="Unassembled WGS sequence"/>
</dbReference>
<organism evidence="2 3">
    <name type="scientific">Urechidicola vernalis</name>
    <dbReference type="NCBI Taxonomy" id="3075600"/>
    <lineage>
        <taxon>Bacteria</taxon>
        <taxon>Pseudomonadati</taxon>
        <taxon>Bacteroidota</taxon>
        <taxon>Flavobacteriia</taxon>
        <taxon>Flavobacteriales</taxon>
        <taxon>Flavobacteriaceae</taxon>
        <taxon>Urechidicola</taxon>
    </lineage>
</organism>
<sequence>MKNLMKRSIVLVALMVGFLSNAENLNSAIKLSKIESKLVNLTLSQLSDNVNFEITDEEGVSLYTELVNATRFSKNYNFEFLSNGNYFLEFHGETKIRKIPFKIVNEELVILEEEEKVIYKPSVTVDQDMVNITLLSLNKEDSLDIKFYDSYDRLLYSELVTGENIIGKRINTGELLKGEYSVILKYKGETFIEEIKK</sequence>
<protein>
    <recommendedName>
        <fullName evidence="4">Por secretion system C-terminal sorting domain-containing protein</fullName>
    </recommendedName>
</protein>
<keyword evidence="1" id="KW-0732">Signal</keyword>
<dbReference type="RefSeq" id="WP_311593104.1">
    <property type="nucleotide sequence ID" value="NZ_JAVRHV010000003.1"/>
</dbReference>
<keyword evidence="3" id="KW-1185">Reference proteome</keyword>
<feature type="signal peptide" evidence="1">
    <location>
        <begin position="1"/>
        <end position="22"/>
    </location>
</feature>
<comment type="caution">
    <text evidence="2">The sequence shown here is derived from an EMBL/GenBank/DDBJ whole genome shotgun (WGS) entry which is preliminary data.</text>
</comment>
<evidence type="ECO:0000313" key="3">
    <source>
        <dbReference type="Proteomes" id="UP001252186"/>
    </source>
</evidence>
<name>A0ABU2Y4K0_9FLAO</name>
<evidence type="ECO:0008006" key="4">
    <source>
        <dbReference type="Google" id="ProtNLM"/>
    </source>
</evidence>
<accession>A0ABU2Y4K0</accession>
<reference evidence="2 3" key="1">
    <citation type="submission" date="2023-09" db="EMBL/GenBank/DDBJ databases">
        <authorList>
            <person name="Rey-Velasco X."/>
        </authorList>
    </citation>
    <scope>NUCLEOTIDE SEQUENCE [LARGE SCALE GENOMIC DNA]</scope>
    <source>
        <strain evidence="2 3">P050</strain>
    </source>
</reference>
<proteinExistence type="predicted"/>
<feature type="chain" id="PRO_5045607343" description="Por secretion system C-terminal sorting domain-containing protein" evidence="1">
    <location>
        <begin position="23"/>
        <end position="197"/>
    </location>
</feature>